<protein>
    <recommendedName>
        <fullName evidence="4 5">Large ribosomal subunit protein bL34</fullName>
    </recommendedName>
</protein>
<dbReference type="HAMAP" id="MF_00391">
    <property type="entry name" value="Ribosomal_bL34"/>
    <property type="match status" value="1"/>
</dbReference>
<feature type="region of interest" description="Disordered" evidence="6">
    <location>
        <begin position="1"/>
        <end position="44"/>
    </location>
</feature>
<sequence length="44" mass="5394">MSITYQPKRKKRKKTHGFLKRKKTKGGKRVLARRRKKGRWRLTV</sequence>
<evidence type="ECO:0000256" key="2">
    <source>
        <dbReference type="ARBA" id="ARBA00022980"/>
    </source>
</evidence>
<dbReference type="AlphaFoldDB" id="A0A2G9YZL9"/>
<dbReference type="GO" id="GO:1990904">
    <property type="term" value="C:ribonucleoprotein complex"/>
    <property type="evidence" value="ECO:0007669"/>
    <property type="project" value="UniProtKB-KW"/>
</dbReference>
<name>A0A2G9YZL9_9BACT</name>
<dbReference type="Proteomes" id="UP000237258">
    <property type="component" value="Unassembled WGS sequence"/>
</dbReference>
<proteinExistence type="inferred from homology"/>
<keyword evidence="3 5" id="KW-0687">Ribonucleoprotein</keyword>
<comment type="similarity">
    <text evidence="1 5">Belongs to the bacterial ribosomal protein bL34 family.</text>
</comment>
<dbReference type="InterPro" id="IPR000271">
    <property type="entry name" value="Ribosomal_bL34"/>
</dbReference>
<keyword evidence="2 5" id="KW-0689">Ribosomal protein</keyword>
<evidence type="ECO:0000256" key="6">
    <source>
        <dbReference type="SAM" id="MobiDB-lite"/>
    </source>
</evidence>
<dbReference type="Gene3D" id="1.10.287.3980">
    <property type="match status" value="1"/>
</dbReference>
<dbReference type="Pfam" id="PF00468">
    <property type="entry name" value="Ribosomal_L34"/>
    <property type="match status" value="1"/>
</dbReference>
<dbReference type="GO" id="GO:0003735">
    <property type="term" value="F:structural constituent of ribosome"/>
    <property type="evidence" value="ECO:0007669"/>
    <property type="project" value="InterPro"/>
</dbReference>
<dbReference type="PANTHER" id="PTHR14503:SF4">
    <property type="entry name" value="LARGE RIBOSOMAL SUBUNIT PROTEIN BL34M"/>
    <property type="match status" value="1"/>
</dbReference>
<dbReference type="GO" id="GO:0005840">
    <property type="term" value="C:ribosome"/>
    <property type="evidence" value="ECO:0007669"/>
    <property type="project" value="UniProtKB-KW"/>
</dbReference>
<dbReference type="NCBIfam" id="TIGR01030">
    <property type="entry name" value="rpmH_bact"/>
    <property type="match status" value="1"/>
</dbReference>
<dbReference type="GO" id="GO:0006412">
    <property type="term" value="P:translation"/>
    <property type="evidence" value="ECO:0007669"/>
    <property type="project" value="UniProtKB-UniRule"/>
</dbReference>
<dbReference type="FunFam" id="1.10.287.3980:FF:000001">
    <property type="entry name" value="Mitochondrial ribosomal protein L34"/>
    <property type="match status" value="1"/>
</dbReference>
<evidence type="ECO:0000256" key="5">
    <source>
        <dbReference type="HAMAP-Rule" id="MF_00391"/>
    </source>
</evidence>
<accession>A0A2G9YZL9</accession>
<comment type="caution">
    <text evidence="7">The sequence shown here is derived from an EMBL/GenBank/DDBJ whole genome shotgun (WGS) entry which is preliminary data.</text>
</comment>
<evidence type="ECO:0000313" key="8">
    <source>
        <dbReference type="Proteomes" id="UP000237258"/>
    </source>
</evidence>
<organism evidence="7 8">
    <name type="scientific">Candidatus Nealsonbacteria bacterium CG23_combo_of_CG06-09_8_20_14_all_36_125</name>
    <dbReference type="NCBI Taxonomy" id="1974719"/>
    <lineage>
        <taxon>Bacteria</taxon>
        <taxon>Candidatus Nealsoniibacteriota</taxon>
    </lineage>
</organism>
<evidence type="ECO:0000256" key="1">
    <source>
        <dbReference type="ARBA" id="ARBA00010111"/>
    </source>
</evidence>
<dbReference type="EMBL" id="PCRR01000013">
    <property type="protein sequence ID" value="PIP24688.1"/>
    <property type="molecule type" value="Genomic_DNA"/>
</dbReference>
<evidence type="ECO:0000256" key="3">
    <source>
        <dbReference type="ARBA" id="ARBA00023274"/>
    </source>
</evidence>
<reference evidence="7 8" key="1">
    <citation type="submission" date="2017-09" db="EMBL/GenBank/DDBJ databases">
        <title>Depth-based differentiation of microbial function through sediment-hosted aquifers and enrichment of novel symbionts in the deep terrestrial subsurface.</title>
        <authorList>
            <person name="Probst A.J."/>
            <person name="Ladd B."/>
            <person name="Jarett J.K."/>
            <person name="Geller-Mcgrath D.E."/>
            <person name="Sieber C.M."/>
            <person name="Emerson J.B."/>
            <person name="Anantharaman K."/>
            <person name="Thomas B.C."/>
            <person name="Malmstrom R."/>
            <person name="Stieglmeier M."/>
            <person name="Klingl A."/>
            <person name="Woyke T."/>
            <person name="Ryan C.M."/>
            <person name="Banfield J.F."/>
        </authorList>
    </citation>
    <scope>NUCLEOTIDE SEQUENCE [LARGE SCALE GENOMIC DNA]</scope>
    <source>
        <strain evidence="7">CG23_combo_of_CG06-09_8_20_14_all_36_125</strain>
    </source>
</reference>
<feature type="compositionally biased region" description="Basic residues" evidence="6">
    <location>
        <begin position="7"/>
        <end position="44"/>
    </location>
</feature>
<dbReference type="PANTHER" id="PTHR14503">
    <property type="entry name" value="MITOCHONDRIAL RIBOSOMAL PROTEIN 34 FAMILY MEMBER"/>
    <property type="match status" value="1"/>
</dbReference>
<evidence type="ECO:0000313" key="7">
    <source>
        <dbReference type="EMBL" id="PIP24688.1"/>
    </source>
</evidence>
<evidence type="ECO:0000256" key="4">
    <source>
        <dbReference type="ARBA" id="ARBA00035177"/>
    </source>
</evidence>
<gene>
    <name evidence="5" type="primary">rpmH</name>
    <name evidence="7" type="ORF">COX33_00520</name>
</gene>